<evidence type="ECO:0000313" key="8">
    <source>
        <dbReference type="Proteomes" id="UP000242616"/>
    </source>
</evidence>
<organism evidence="7 8">
    <name type="scientific">Thermosipho affectus</name>
    <dbReference type="NCBI Taxonomy" id="660294"/>
    <lineage>
        <taxon>Bacteria</taxon>
        <taxon>Thermotogati</taxon>
        <taxon>Thermotogota</taxon>
        <taxon>Thermotogae</taxon>
        <taxon>Thermotogales</taxon>
        <taxon>Fervidobacteriaceae</taxon>
        <taxon>Thermosipho</taxon>
    </lineage>
</organism>
<comment type="cofactor">
    <cofactor evidence="1">
        <name>pyridoxal 5'-phosphate</name>
        <dbReference type="ChEBI" id="CHEBI:597326"/>
    </cofactor>
</comment>
<evidence type="ECO:0000256" key="3">
    <source>
        <dbReference type="ARBA" id="ARBA00022898"/>
    </source>
</evidence>
<evidence type="ECO:0000256" key="2">
    <source>
        <dbReference type="ARBA" id="ARBA00012224"/>
    </source>
</evidence>
<protein>
    <recommendedName>
        <fullName evidence="2">cysteine-S-conjugate beta-lyase</fullName>
        <ecNumber evidence="2">4.4.1.13</ecNumber>
    </recommendedName>
</protein>
<dbReference type="InterPro" id="IPR051798">
    <property type="entry name" value="Class-II_PLP-Dep_Aminotrans"/>
</dbReference>
<dbReference type="PANTHER" id="PTHR43525:SF1">
    <property type="entry name" value="PROTEIN MALY"/>
    <property type="match status" value="1"/>
</dbReference>
<dbReference type="NCBIfam" id="TIGR04350">
    <property type="entry name" value="C_S_lyase_PatB"/>
    <property type="match status" value="1"/>
</dbReference>
<dbReference type="CDD" id="cd00609">
    <property type="entry name" value="AAT_like"/>
    <property type="match status" value="1"/>
</dbReference>
<feature type="domain" description="Aminotransferase class I/classII large" evidence="6">
    <location>
        <begin position="22"/>
        <end position="368"/>
    </location>
</feature>
<dbReference type="EC" id="4.4.1.13" evidence="2"/>
<comment type="similarity">
    <text evidence="5">Belongs to the class-II pyridoxal-phosphate-dependent aminotransferase family. MalY/PatB cystathionine beta-lyase subfamily.</text>
</comment>
<dbReference type="EMBL" id="LBFC01000022">
    <property type="protein sequence ID" value="ONN26621.1"/>
    <property type="molecule type" value="Genomic_DNA"/>
</dbReference>
<dbReference type="InterPro" id="IPR015422">
    <property type="entry name" value="PyrdxlP-dep_Trfase_small"/>
</dbReference>
<evidence type="ECO:0000313" key="7">
    <source>
        <dbReference type="EMBL" id="ONN26621.1"/>
    </source>
</evidence>
<dbReference type="Proteomes" id="UP000242616">
    <property type="component" value="Unassembled WGS sequence"/>
</dbReference>
<keyword evidence="3" id="KW-0663">Pyridoxal phosphate</keyword>
<comment type="caution">
    <text evidence="7">The sequence shown here is derived from an EMBL/GenBank/DDBJ whole genome shotgun (WGS) entry which is preliminary data.</text>
</comment>
<proteinExistence type="inferred from homology"/>
<evidence type="ECO:0000256" key="5">
    <source>
        <dbReference type="ARBA" id="ARBA00037974"/>
    </source>
</evidence>
<dbReference type="SUPFAM" id="SSF53383">
    <property type="entry name" value="PLP-dependent transferases"/>
    <property type="match status" value="1"/>
</dbReference>
<dbReference type="InterPro" id="IPR015424">
    <property type="entry name" value="PyrdxlP-dep_Trfase"/>
</dbReference>
<gene>
    <name evidence="7" type="ORF">XJ44_07015</name>
</gene>
<dbReference type="InterPro" id="IPR015421">
    <property type="entry name" value="PyrdxlP-dep_Trfase_major"/>
</dbReference>
<reference evidence="7 8" key="1">
    <citation type="submission" date="2015-06" db="EMBL/GenBank/DDBJ databases">
        <title>Genome sequencing of Thermotogales isolates from hydrothermal vents.</title>
        <authorList>
            <person name="Haverkamp T.H."/>
            <person name="Kublanov I.V."/>
            <person name="Nesbo C.L."/>
        </authorList>
    </citation>
    <scope>NUCLEOTIDE SEQUENCE [LARGE SCALE GENOMIC DNA]</scope>
    <source>
        <strain evidence="8">ik275mar</strain>
    </source>
</reference>
<dbReference type="Pfam" id="PF00155">
    <property type="entry name" value="Aminotran_1_2"/>
    <property type="match status" value="1"/>
</dbReference>
<dbReference type="InterPro" id="IPR004839">
    <property type="entry name" value="Aminotransferase_I/II_large"/>
</dbReference>
<dbReference type="PANTHER" id="PTHR43525">
    <property type="entry name" value="PROTEIN MALY"/>
    <property type="match status" value="1"/>
</dbReference>
<dbReference type="Gene3D" id="3.90.1150.10">
    <property type="entry name" value="Aspartate Aminotransferase, domain 1"/>
    <property type="match status" value="1"/>
</dbReference>
<keyword evidence="4" id="KW-0456">Lyase</keyword>
<evidence type="ECO:0000256" key="4">
    <source>
        <dbReference type="ARBA" id="ARBA00023239"/>
    </source>
</evidence>
<dbReference type="Gene3D" id="3.40.640.10">
    <property type="entry name" value="Type I PLP-dependent aspartate aminotransferase-like (Major domain)"/>
    <property type="match status" value="1"/>
</dbReference>
<sequence length="372" mass="43583">MFNKIPDRRGTNSYKWDLKREDIIPLWVADMDFEVSEEIKEAILKRVKHGVFGYTFRPDSYYNAVITWFKEYHDFEIKKDWIVAVPGVVPGISFAIQAFTLPGEKVIVQPPVYRPFYEVVVNSGRRIVYNNLIERNGYYEMDFEDLERKIDKDVRMLILCSPHNPVGRVWKKEELEMLGEICLKNDIIVVSDEIHADIIFNNKHRVFLSIDEKFYNNTIVLTSPNKSFNIAGLQSGNAIIPNKLLRNRFERIIELQHLGHSNIFSIVATEVAYTKGRHWLDKLLDYIYENALFVKKFFEKELNIDVNLPEGTFLMWIDFRRIQNPHQKLLNAGVWLNDGVEFGPGGEGYQRMNIATSREILKEALNRIKTIF</sequence>
<name>A0ABX3IHH0_9BACT</name>
<accession>A0ABX3IHH0</accession>
<dbReference type="InterPro" id="IPR027619">
    <property type="entry name" value="C-S_lyase_PatB-like"/>
</dbReference>
<dbReference type="RefSeq" id="WP_077198528.1">
    <property type="nucleotide sequence ID" value="NZ_LBFC01000022.1"/>
</dbReference>
<evidence type="ECO:0000259" key="6">
    <source>
        <dbReference type="Pfam" id="PF00155"/>
    </source>
</evidence>
<evidence type="ECO:0000256" key="1">
    <source>
        <dbReference type="ARBA" id="ARBA00001933"/>
    </source>
</evidence>
<keyword evidence="8" id="KW-1185">Reference proteome</keyword>